<protein>
    <submittedName>
        <fullName evidence="3">Uncharacterized protein</fullName>
    </submittedName>
</protein>
<feature type="region of interest" description="Disordered" evidence="2">
    <location>
        <begin position="655"/>
        <end position="678"/>
    </location>
</feature>
<dbReference type="InterPro" id="IPR016024">
    <property type="entry name" value="ARM-type_fold"/>
</dbReference>
<name>A0ABP0KD81_9DINO</name>
<proteinExistence type="predicted"/>
<organism evidence="3 4">
    <name type="scientific">Durusdinium trenchii</name>
    <dbReference type="NCBI Taxonomy" id="1381693"/>
    <lineage>
        <taxon>Eukaryota</taxon>
        <taxon>Sar</taxon>
        <taxon>Alveolata</taxon>
        <taxon>Dinophyceae</taxon>
        <taxon>Suessiales</taxon>
        <taxon>Symbiodiniaceae</taxon>
        <taxon>Durusdinium</taxon>
    </lineage>
</organism>
<sequence length="820" mass="87182">MRDINLDSALAILARGAAQTRDPLAAREGGCQLQLISEDVNQELLQGGDPKHRILAPVKGILRKAKGVAAGGAGGLPSGTVKQLRLSPEALEQRRFRFSVQLLQNHLDQLQTDDVHELITVLKCLQGGEQPLVLRSLRLLKAFLEAHVVLHDRALQQGLIESVVDVMRQQAEVDVLTLGVACLSAVLRGAAQRGMLGPEALNFCGRSEVPPLAQEDLVTSISKSGGVPAILDGMRRFPACEGLVEKGCLCVVLLTSGTEDNKVSADYAQGQHQESSVLLRSQSRRLVARLGGVELLMKAMQRFTRNEPLQRSCCAALGQLANEVKEVDVEQKVVQLLMQALRAPPRAAGGTEASSCARYGAQALRHFATHGETKSFIARLGGIEELHDLALRGLQAPSTNQQLRAAATEALGALCHLASKHPENKLRIFEAGCLELAFQALGSSTTAPAETAEGVEASEATEVPEPELAMAACGLLHNMSVDAAIRSHVVKLGGRAAAERLAASHPEGAVRNLAMLPLGDAGETGGGRGVLEAAGDPFGALFAQRTPGLAAPRRVASKRERKIASEVKAAYAQAEESGDSEKWLWVKTGYPAYEGELQLLESARLVGLPGSPDDGTDQFRLVDGAFGTLAERLILVFVRRSIAQLVENCRVTALRDSSPPRASPGTADRGEAQGRESGCMVGVGGMDGVAWVLGAAVADSTGRDFGRDPDVPGAQWCPSGYGGNKGAVAVRFELGRELCEFLLASTADLQLPGTILSKLQFDDDEDAMHSYTTTTTTAPETQPSNGEMAECYIGERMAWAPRMSVYVSSHLREAMISKAS</sequence>
<dbReference type="PANTHER" id="PTHR22895:SF0">
    <property type="entry name" value="ARMADILLO REPEAT-CONTAINING PROTEIN 6"/>
    <property type="match status" value="1"/>
</dbReference>
<reference evidence="3 4" key="1">
    <citation type="submission" date="2024-02" db="EMBL/GenBank/DDBJ databases">
        <authorList>
            <person name="Chen Y."/>
            <person name="Shah S."/>
            <person name="Dougan E. K."/>
            <person name="Thang M."/>
            <person name="Chan C."/>
        </authorList>
    </citation>
    <scope>NUCLEOTIDE SEQUENCE [LARGE SCALE GENOMIC DNA]</scope>
</reference>
<dbReference type="Gene3D" id="1.25.10.10">
    <property type="entry name" value="Leucine-rich Repeat Variant"/>
    <property type="match status" value="1"/>
</dbReference>
<keyword evidence="4" id="KW-1185">Reference proteome</keyword>
<dbReference type="SMART" id="SM00185">
    <property type="entry name" value="ARM"/>
    <property type="match status" value="3"/>
</dbReference>
<dbReference type="Proteomes" id="UP001642464">
    <property type="component" value="Unassembled WGS sequence"/>
</dbReference>
<dbReference type="InterPro" id="IPR000225">
    <property type="entry name" value="Armadillo"/>
</dbReference>
<accession>A0ABP0KD81</accession>
<dbReference type="PANTHER" id="PTHR22895">
    <property type="entry name" value="ARMADILLO REPEAT-CONTAINING PROTEIN 6"/>
    <property type="match status" value="1"/>
</dbReference>
<dbReference type="EMBL" id="CAXAMM010011001">
    <property type="protein sequence ID" value="CAK9024761.1"/>
    <property type="molecule type" value="Genomic_DNA"/>
</dbReference>
<evidence type="ECO:0000313" key="4">
    <source>
        <dbReference type="Proteomes" id="UP001642464"/>
    </source>
</evidence>
<dbReference type="SUPFAM" id="SSF48371">
    <property type="entry name" value="ARM repeat"/>
    <property type="match status" value="1"/>
</dbReference>
<keyword evidence="1" id="KW-0677">Repeat</keyword>
<dbReference type="InterPro" id="IPR011989">
    <property type="entry name" value="ARM-like"/>
</dbReference>
<evidence type="ECO:0000256" key="1">
    <source>
        <dbReference type="ARBA" id="ARBA00022737"/>
    </source>
</evidence>
<evidence type="ECO:0000256" key="2">
    <source>
        <dbReference type="SAM" id="MobiDB-lite"/>
    </source>
</evidence>
<evidence type="ECO:0000313" key="3">
    <source>
        <dbReference type="EMBL" id="CAK9024761.1"/>
    </source>
</evidence>
<comment type="caution">
    <text evidence="3">The sequence shown here is derived from an EMBL/GenBank/DDBJ whole genome shotgun (WGS) entry which is preliminary data.</text>
</comment>
<gene>
    <name evidence="3" type="ORF">SCF082_LOCUS16777</name>
</gene>